<evidence type="ECO:0000313" key="3">
    <source>
        <dbReference type="EMBL" id="ADN18056.1"/>
    </source>
</evidence>
<evidence type="ECO:0000256" key="1">
    <source>
        <dbReference type="SAM" id="Phobius"/>
    </source>
</evidence>
<gene>
    <name evidence="3" type="ordered locus">Cyan7822_6256</name>
</gene>
<dbReference type="AlphaFoldDB" id="E0UM76"/>
<dbReference type="InterPro" id="IPR024983">
    <property type="entry name" value="CHAT_dom"/>
</dbReference>
<evidence type="ECO:0000313" key="4">
    <source>
        <dbReference type="Proteomes" id="UP000008206"/>
    </source>
</evidence>
<dbReference type="EMBL" id="CP002200">
    <property type="protein sequence ID" value="ADN18056.1"/>
    <property type="molecule type" value="Genomic_DNA"/>
</dbReference>
<sequence>MPRVRKILKFVIIVIISVVVITVSPFLDRSVISAPPTNVESKCGEFQESCHLLLERIQQWIEQGNLTAARARLTEIEPFLPVEFKAVAQAISANIALRSGHYQQAISLLSPLTQLNNFTGNNRAALLYNLAQAYLEKAYVYQQQGQTTNSFQNKNLNNEITSNRLEAVRLLREIMSSASLKSAMAIKAALVLGELGEAIDIQSLYAAIGEYPEGLEKIEFLLKGAKLKGVDSRSLYLEAIEIAQKSKQPLGKSWAWGYWGEYLLEHKDYRGAIKASIEAQLPIGENPDWHLRGRWLSLAAKAFEELGDKNNALKVYEEAFFSIKQLRKDLAGAPISPELIDLIQGILRNYLELLLEDPLASQAQLKKATEILNLTALTEVERYFRSVCNVAPEAQAAQNKLTSREALIYTAILNNQVSIILELPDQTYHLTSHPIQKEELNKLIITWRKQLADRFGDDLPNTKNNGNILFNLIVADLLPILKAKQIEHLIFINDGLLRNVSMAALFDGNKYLIEGFQISYSSGLKSFKSHQIDFPSSLMIVNAEADLRGVEAETEQIATVTEGHKLTVNSLIDLKNNLQKNSYNLLHLATESQFSGLIENTSINIGEQTIAWTDFENFLRSLSSSLDYLTLSSCETAQGNQYAVLGLAGLGLRTGVSSVVGSLWKIHDDATTDFMSDFYFLWKTTNNIDQALQLAQIQRIKRSDQINRPAYWSSFIILR</sequence>
<keyword evidence="1" id="KW-0472">Membrane</keyword>
<reference evidence="4" key="1">
    <citation type="journal article" date="2011" name="MBio">
        <title>Novel metabolic attributes of the genus Cyanothece, comprising a group of unicellular nitrogen-fixing Cyanobacteria.</title>
        <authorList>
            <person name="Bandyopadhyay A."/>
            <person name="Elvitigala T."/>
            <person name="Welsh E."/>
            <person name="Stockel J."/>
            <person name="Liberton M."/>
            <person name="Min H."/>
            <person name="Sherman L.A."/>
            <person name="Pakrasi H.B."/>
        </authorList>
    </citation>
    <scope>NUCLEOTIDE SEQUENCE [LARGE SCALE GENOMIC DNA]</scope>
    <source>
        <strain evidence="4">PCC 7822</strain>
        <plasmid evidence="4">Cy782202</plasmid>
    </source>
</reference>
<proteinExistence type="predicted"/>
<keyword evidence="1" id="KW-1133">Transmembrane helix</keyword>
<dbReference type="Gene3D" id="1.25.40.10">
    <property type="entry name" value="Tetratricopeptide repeat domain"/>
    <property type="match status" value="1"/>
</dbReference>
<feature type="transmembrane region" description="Helical" evidence="1">
    <location>
        <begin position="7"/>
        <end position="27"/>
    </location>
</feature>
<evidence type="ECO:0000259" key="2">
    <source>
        <dbReference type="Pfam" id="PF12770"/>
    </source>
</evidence>
<dbReference type="InterPro" id="IPR011990">
    <property type="entry name" value="TPR-like_helical_dom_sf"/>
</dbReference>
<dbReference type="KEGG" id="cyj:Cyan7822_6256"/>
<dbReference type="SUPFAM" id="SSF48452">
    <property type="entry name" value="TPR-like"/>
    <property type="match status" value="1"/>
</dbReference>
<feature type="domain" description="CHAT" evidence="2">
    <location>
        <begin position="467"/>
        <end position="717"/>
    </location>
</feature>
<name>E0UM76_GLOV7</name>
<geneLocation type="plasmid" evidence="3 4">
    <name>Cy782202</name>
</geneLocation>
<dbReference type="HOGENOM" id="CLU_002404_0_0_3"/>
<keyword evidence="3" id="KW-0614">Plasmid</keyword>
<keyword evidence="4" id="KW-1185">Reference proteome</keyword>
<organism evidence="3 4">
    <name type="scientific">Gloeothece verrucosa (strain PCC 7822)</name>
    <name type="common">Cyanothece sp. (strain PCC 7822)</name>
    <dbReference type="NCBI Taxonomy" id="497965"/>
    <lineage>
        <taxon>Bacteria</taxon>
        <taxon>Bacillati</taxon>
        <taxon>Cyanobacteriota</taxon>
        <taxon>Cyanophyceae</taxon>
        <taxon>Oscillatoriophycideae</taxon>
        <taxon>Chroococcales</taxon>
        <taxon>Aphanothecaceae</taxon>
        <taxon>Gloeothece</taxon>
        <taxon>Gloeothece verrucosa</taxon>
    </lineage>
</organism>
<protein>
    <recommendedName>
        <fullName evidence="2">CHAT domain-containing protein</fullName>
    </recommendedName>
</protein>
<dbReference type="Pfam" id="PF12770">
    <property type="entry name" value="CHAT"/>
    <property type="match status" value="1"/>
</dbReference>
<dbReference type="Proteomes" id="UP000008206">
    <property type="component" value="Plasmid Cy782202"/>
</dbReference>
<keyword evidence="1" id="KW-0812">Transmembrane</keyword>
<accession>E0UM76</accession>